<dbReference type="Proteomes" id="UP000034611">
    <property type="component" value="Unassembled WGS sequence"/>
</dbReference>
<feature type="domain" description="GlxA-like beta barrel" evidence="3">
    <location>
        <begin position="241"/>
        <end position="334"/>
    </location>
</feature>
<gene>
    <name evidence="4" type="ORF">UV56_C0025G0002</name>
</gene>
<feature type="compositionally biased region" description="Low complexity" evidence="1">
    <location>
        <begin position="98"/>
        <end position="110"/>
    </location>
</feature>
<evidence type="ECO:0000313" key="4">
    <source>
        <dbReference type="EMBL" id="KKS80175.1"/>
    </source>
</evidence>
<organism evidence="4 5">
    <name type="scientific">Candidatus Woesebacteria bacterium GW2011_GWC1_43_10b</name>
    <dbReference type="NCBI Taxonomy" id="1618585"/>
    <lineage>
        <taxon>Bacteria</taxon>
        <taxon>Candidatus Woeseibacteriota</taxon>
    </lineage>
</organism>
<proteinExistence type="predicted"/>
<dbReference type="InterPro" id="IPR049305">
    <property type="entry name" value="GlxA-like_b-barrel"/>
</dbReference>
<keyword evidence="2" id="KW-1133">Transmembrane helix</keyword>
<reference evidence="4 5" key="1">
    <citation type="journal article" date="2015" name="Nature">
        <title>rRNA introns, odd ribosomes, and small enigmatic genomes across a large radiation of phyla.</title>
        <authorList>
            <person name="Brown C.T."/>
            <person name="Hug L.A."/>
            <person name="Thomas B.C."/>
            <person name="Sharon I."/>
            <person name="Castelle C.J."/>
            <person name="Singh A."/>
            <person name="Wilkins M.J."/>
            <person name="Williams K.H."/>
            <person name="Banfield J.F."/>
        </authorList>
    </citation>
    <scope>NUCLEOTIDE SEQUENCE [LARGE SCALE GENOMIC DNA]</scope>
</reference>
<keyword evidence="2" id="KW-0812">Transmembrane</keyword>
<evidence type="ECO:0000256" key="2">
    <source>
        <dbReference type="SAM" id="Phobius"/>
    </source>
</evidence>
<protein>
    <recommendedName>
        <fullName evidence="3">GlxA-like beta barrel domain-containing protein</fullName>
    </recommendedName>
</protein>
<sequence>MVSKKIYLNKSDSTASAIDKVLKAEENEVILYIPREAKAAESKKDLQLLQREVETAGKTLTVESVDDETIEKALSLGIKANNPFLGRGQKTVSDIVIKGGRSVSKPSSSRRVSKSNRASKHSRSVVGPEVDDEMEGEETGNAYKAPRKGMSKGKKRIVWISLILIAGVLVTGAATFLPRVKVTLSLDKTEHGYIGSLKVSPNTEESVVSENTLRLRGVIFSSEKNITDKYAANGTDSVGRKARGTITIYNNYGVESQSLVASTRFVTPEGKIYRLDNDVVVPGATKEGDTLTPSHIEAGVTADQPGESYNIGPVSKFRIPGFQGTAKYDGFYGESKNAMTGGSFGETKVPTDGDLKSARADLEKKLEDALKAEFFVGLPSNIKILEGAYDVQIIREQVNDVVDKDGKFSLTLYGQIKLIGFDEAEVVDTLRKKFEVDDGQTLQIYDYTIDYGEVSVDFEAEELSSAVQFESNWTRPFDVSEFTKKIVGMKEVELKSEIFSTPGVRSGEVKMWPFWVTRVPEDLGRINVDAK</sequence>
<dbReference type="AlphaFoldDB" id="A0A0G1C3E3"/>
<feature type="transmembrane region" description="Helical" evidence="2">
    <location>
        <begin position="157"/>
        <end position="177"/>
    </location>
</feature>
<evidence type="ECO:0000259" key="3">
    <source>
        <dbReference type="Pfam" id="PF21110"/>
    </source>
</evidence>
<accession>A0A0G1C3E3</accession>
<feature type="compositionally biased region" description="Basic residues" evidence="1">
    <location>
        <begin position="111"/>
        <end position="123"/>
    </location>
</feature>
<dbReference type="EMBL" id="LCEY01000025">
    <property type="protein sequence ID" value="KKS80175.1"/>
    <property type="molecule type" value="Genomic_DNA"/>
</dbReference>
<feature type="compositionally biased region" description="Acidic residues" evidence="1">
    <location>
        <begin position="129"/>
        <end position="138"/>
    </location>
</feature>
<dbReference type="Pfam" id="PF21110">
    <property type="entry name" value="GlxA"/>
    <property type="match status" value="1"/>
</dbReference>
<keyword evidence="2" id="KW-0472">Membrane</keyword>
<evidence type="ECO:0000313" key="5">
    <source>
        <dbReference type="Proteomes" id="UP000034611"/>
    </source>
</evidence>
<comment type="caution">
    <text evidence="4">The sequence shown here is derived from an EMBL/GenBank/DDBJ whole genome shotgun (WGS) entry which is preliminary data.</text>
</comment>
<feature type="region of interest" description="Disordered" evidence="1">
    <location>
        <begin position="96"/>
        <end position="147"/>
    </location>
</feature>
<evidence type="ECO:0000256" key="1">
    <source>
        <dbReference type="SAM" id="MobiDB-lite"/>
    </source>
</evidence>
<name>A0A0G1C3E3_9BACT</name>